<gene>
    <name evidence="2" type="ORF">G8O30_08620</name>
</gene>
<keyword evidence="1" id="KW-1133">Transmembrane helix</keyword>
<reference evidence="2 3" key="1">
    <citation type="submission" date="2019-07" db="EMBL/GenBank/DDBJ databases">
        <title>Genome sequence of 2 isolates from Red Sea Mangroves.</title>
        <authorList>
            <person name="Sefrji F."/>
            <person name="Michoud G."/>
            <person name="Merlino G."/>
            <person name="Daffonchio D."/>
        </authorList>
    </citation>
    <scope>NUCLEOTIDE SEQUENCE [LARGE SCALE GENOMIC DNA]</scope>
    <source>
        <strain evidence="2 3">R1DC41</strain>
    </source>
</reference>
<dbReference type="NCBIfam" id="TIGR04086">
    <property type="entry name" value="TIGR04086_membr"/>
    <property type="match status" value="1"/>
</dbReference>
<dbReference type="AlphaFoldDB" id="A0A7S8CEA9"/>
<feature type="transmembrane region" description="Helical" evidence="1">
    <location>
        <begin position="96"/>
        <end position="117"/>
    </location>
</feature>
<organism evidence="2 3">
    <name type="scientific">Mangrovibacillus cuniculi</name>
    <dbReference type="NCBI Taxonomy" id="2593652"/>
    <lineage>
        <taxon>Bacteria</taxon>
        <taxon>Bacillati</taxon>
        <taxon>Bacillota</taxon>
        <taxon>Bacilli</taxon>
        <taxon>Bacillales</taxon>
        <taxon>Bacillaceae</taxon>
        <taxon>Mangrovibacillus</taxon>
    </lineage>
</organism>
<keyword evidence="3" id="KW-1185">Reference proteome</keyword>
<dbReference type="KEGG" id="mcui:G8O30_08620"/>
<keyword evidence="1" id="KW-0472">Membrane</keyword>
<dbReference type="InterPro" id="IPR023804">
    <property type="entry name" value="DUF3792_TM"/>
</dbReference>
<dbReference type="Pfam" id="PF12670">
    <property type="entry name" value="DUF3792"/>
    <property type="match status" value="1"/>
</dbReference>
<evidence type="ECO:0000313" key="3">
    <source>
        <dbReference type="Proteomes" id="UP000593626"/>
    </source>
</evidence>
<accession>A0A7S8CEA9</accession>
<feature type="transmembrane region" description="Helical" evidence="1">
    <location>
        <begin position="7"/>
        <end position="30"/>
    </location>
</feature>
<feature type="transmembrane region" description="Helical" evidence="1">
    <location>
        <begin position="36"/>
        <end position="57"/>
    </location>
</feature>
<proteinExistence type="predicted"/>
<dbReference type="Proteomes" id="UP000593626">
    <property type="component" value="Chromosome"/>
</dbReference>
<dbReference type="EMBL" id="CP049742">
    <property type="protein sequence ID" value="QPC48414.1"/>
    <property type="molecule type" value="Genomic_DNA"/>
</dbReference>
<feature type="transmembrane region" description="Helical" evidence="1">
    <location>
        <begin position="64"/>
        <end position="84"/>
    </location>
</feature>
<evidence type="ECO:0000313" key="2">
    <source>
        <dbReference type="EMBL" id="QPC48414.1"/>
    </source>
</evidence>
<protein>
    <submittedName>
        <fullName evidence="2">TIGR04086 family membrane protein</fullName>
    </submittedName>
</protein>
<keyword evidence="1" id="KW-0812">Transmembrane</keyword>
<sequence>MGRSILFGVGTIFVLATVVSLLFSTILRFTDTNETSFALTITILSFVSVFIGGFIAGGKGKEKGWLTGGLTGLAYTLIVLLFQFLGHDQLFSGGQWMYHGFYVLTAVVAGVLGVNVAGNSSAR</sequence>
<evidence type="ECO:0000256" key="1">
    <source>
        <dbReference type="SAM" id="Phobius"/>
    </source>
</evidence>
<name>A0A7S8CEA9_9BACI</name>